<feature type="domain" description="CinA C-terminal" evidence="1">
    <location>
        <begin position="11"/>
        <end position="161"/>
    </location>
</feature>
<dbReference type="EMBL" id="DYYG01000063">
    <property type="protein sequence ID" value="HJE25880.1"/>
    <property type="molecule type" value="Genomic_DNA"/>
</dbReference>
<gene>
    <name evidence="2" type="ORF">K8W01_19710</name>
</gene>
<dbReference type="SUPFAM" id="SSF142433">
    <property type="entry name" value="CinA-like"/>
    <property type="match status" value="1"/>
</dbReference>
<reference evidence="2" key="2">
    <citation type="submission" date="2021-09" db="EMBL/GenBank/DDBJ databases">
        <authorList>
            <person name="Gilroy R."/>
        </authorList>
    </citation>
    <scope>NUCLEOTIDE SEQUENCE</scope>
    <source>
        <strain evidence="2">316</strain>
    </source>
</reference>
<dbReference type="InterPro" id="IPR008136">
    <property type="entry name" value="CinA_C"/>
</dbReference>
<comment type="caution">
    <text evidence="2">The sequence shown here is derived from an EMBL/GenBank/DDBJ whole genome shotgun (WGS) entry which is preliminary data.</text>
</comment>
<evidence type="ECO:0000313" key="3">
    <source>
        <dbReference type="Proteomes" id="UP000742631"/>
    </source>
</evidence>
<dbReference type="InterPro" id="IPR036653">
    <property type="entry name" value="CinA-like_C"/>
</dbReference>
<dbReference type="Pfam" id="PF02464">
    <property type="entry name" value="CinA"/>
    <property type="match status" value="1"/>
</dbReference>
<proteinExistence type="predicted"/>
<dbReference type="NCBIfam" id="TIGR00199">
    <property type="entry name" value="PncC_domain"/>
    <property type="match status" value="1"/>
</dbReference>
<sequence length="173" mass="17528">MIEDAALLARAEALVRAYAAAKQRLVTAESCTGGLVAGLLTAVPGSSAVMERGFVTYSNEAKAEAIGVPMDMILRHGAVSEPVARAMADGALAASRAEVAVSVTGIAGPGGGSADKPVGLVHFGLAVRGGPTRHAERRFGDLGRAEIRRLSVAEALALLESVDLARAPSGRTG</sequence>
<evidence type="ECO:0000259" key="1">
    <source>
        <dbReference type="Pfam" id="PF02464"/>
    </source>
</evidence>
<accession>A0A921JGB5</accession>
<reference evidence="2" key="1">
    <citation type="journal article" date="2021" name="PeerJ">
        <title>Extensive microbial diversity within the chicken gut microbiome revealed by metagenomics and culture.</title>
        <authorList>
            <person name="Gilroy R."/>
            <person name="Ravi A."/>
            <person name="Getino M."/>
            <person name="Pursley I."/>
            <person name="Horton D.L."/>
            <person name="Alikhan N.F."/>
            <person name="Baker D."/>
            <person name="Gharbi K."/>
            <person name="Hall N."/>
            <person name="Watson M."/>
            <person name="Adriaenssens E.M."/>
            <person name="Foster-Nyarko E."/>
            <person name="Jarju S."/>
            <person name="Secka A."/>
            <person name="Antonio M."/>
            <person name="Oren A."/>
            <person name="Chaudhuri R.R."/>
            <person name="La Ragione R."/>
            <person name="Hildebrand F."/>
            <person name="Pallen M.J."/>
        </authorList>
    </citation>
    <scope>NUCLEOTIDE SEQUENCE</scope>
    <source>
        <strain evidence="2">316</strain>
    </source>
</reference>
<protein>
    <submittedName>
        <fullName evidence="2">CinA family protein</fullName>
    </submittedName>
</protein>
<name>A0A921JGB5_9HYPH</name>
<dbReference type="Gene3D" id="3.90.950.20">
    <property type="entry name" value="CinA-like"/>
    <property type="match status" value="1"/>
</dbReference>
<organism evidence="2 3">
    <name type="scientific">Methylorubrum populi</name>
    <dbReference type="NCBI Taxonomy" id="223967"/>
    <lineage>
        <taxon>Bacteria</taxon>
        <taxon>Pseudomonadati</taxon>
        <taxon>Pseudomonadota</taxon>
        <taxon>Alphaproteobacteria</taxon>
        <taxon>Hyphomicrobiales</taxon>
        <taxon>Methylobacteriaceae</taxon>
        <taxon>Methylorubrum</taxon>
    </lineage>
</organism>
<evidence type="ECO:0000313" key="2">
    <source>
        <dbReference type="EMBL" id="HJE25880.1"/>
    </source>
</evidence>
<dbReference type="AlphaFoldDB" id="A0A921JGB5"/>
<dbReference type="Proteomes" id="UP000742631">
    <property type="component" value="Unassembled WGS sequence"/>
</dbReference>